<dbReference type="InterPro" id="IPR035965">
    <property type="entry name" value="PAS-like_dom_sf"/>
</dbReference>
<evidence type="ECO:0000313" key="16">
    <source>
        <dbReference type="Proteomes" id="UP000235881"/>
    </source>
</evidence>
<evidence type="ECO:0000256" key="5">
    <source>
        <dbReference type="ARBA" id="ARBA00022519"/>
    </source>
</evidence>
<keyword evidence="2" id="KW-1003">Cell membrane</keyword>
<sequence length="527" mass="55905">MRTNLPVTGREVSVRENANILSTTNLKGQITYANTDFIEICGYSEAELLGQPHNLIRHPDMPPAAYADMWSTLQAGRPWMGLVKNRCKNGDHYWIDAYAMPISRDGKVVEYQSVRTKAQPEQIRAAEALYARAGTPAGLAQSRWRPGFQARVALCAGLGSLFGAGATALLAGLTWPLALLAGAAGGFAAALLSLLALAPLRTLRSQARRIGYNPLSQLIYTGRSDELGEIAFALRMLEAEAGAVVGRIADSSRQISEHAHELADALQESTASAASQQQQTDLVATAIDQMVASVREVAASTQRTAQAAALADDDVASGRGMVGETGTSIARLAGEIQRAAEVIQLLEGHSQDISRMLEVIRSIAEQTNLLALNAAIEAARAGEQGRGFAVVADEVRGLASRTAEATAEIQGIIGTLQAGSREAVAVMQRSREQAQISVDRAEHAERSLRDINDQVTDISGMSTQIATAVDQQSAAAAQINQSIVSIRAGAERHAVAGLQSQQSAAGVAGLVVGMQQLAQQFWSRRRA</sequence>
<dbReference type="NCBIfam" id="TIGR00229">
    <property type="entry name" value="sensory_box"/>
    <property type="match status" value="1"/>
</dbReference>
<dbReference type="CDD" id="cd00130">
    <property type="entry name" value="PAS"/>
    <property type="match status" value="1"/>
</dbReference>
<accession>A0A8E2QFE0</accession>
<dbReference type="InterPro" id="IPR004090">
    <property type="entry name" value="Chemotax_Me-accpt_rcpt"/>
</dbReference>
<keyword evidence="9 11" id="KW-0807">Transducer</keyword>
<keyword evidence="6 12" id="KW-0812">Transmembrane</keyword>
<evidence type="ECO:0000256" key="9">
    <source>
        <dbReference type="ARBA" id="ARBA00023224"/>
    </source>
</evidence>
<comment type="similarity">
    <text evidence="10">Belongs to the methyl-accepting chemotaxis (MCP) protein family.</text>
</comment>
<evidence type="ECO:0000256" key="3">
    <source>
        <dbReference type="ARBA" id="ARBA00022481"/>
    </source>
</evidence>
<dbReference type="CDD" id="cd11386">
    <property type="entry name" value="MCP_signal"/>
    <property type="match status" value="1"/>
</dbReference>
<evidence type="ECO:0000256" key="11">
    <source>
        <dbReference type="PROSITE-ProRule" id="PRU00284"/>
    </source>
</evidence>
<dbReference type="FunFam" id="3.30.450.20:FF:000046">
    <property type="entry name" value="Aerotaxis sensor receptor"/>
    <property type="match status" value="1"/>
</dbReference>
<evidence type="ECO:0000256" key="7">
    <source>
        <dbReference type="ARBA" id="ARBA00022989"/>
    </source>
</evidence>
<dbReference type="PRINTS" id="PR00260">
    <property type="entry name" value="CHEMTRNSDUCR"/>
</dbReference>
<dbReference type="CDD" id="cd06225">
    <property type="entry name" value="HAMP"/>
    <property type="match status" value="1"/>
</dbReference>
<dbReference type="InterPro" id="IPR013655">
    <property type="entry name" value="PAS_fold_3"/>
</dbReference>
<evidence type="ECO:0000256" key="4">
    <source>
        <dbReference type="ARBA" id="ARBA00022500"/>
    </source>
</evidence>
<dbReference type="GO" id="GO:0052131">
    <property type="term" value="P:positive aerotaxis"/>
    <property type="evidence" value="ECO:0007669"/>
    <property type="project" value="UniProtKB-ARBA"/>
</dbReference>
<dbReference type="PANTHER" id="PTHR32089:SF74">
    <property type="entry name" value="METHYL-ACCEPTING CHEMOTAXIS PROTEIN AER"/>
    <property type="match status" value="1"/>
</dbReference>
<name>A0A8E2QFE0_9GAMM</name>
<dbReference type="GO" id="GO:0004888">
    <property type="term" value="F:transmembrane signaling receptor activity"/>
    <property type="evidence" value="ECO:0007669"/>
    <property type="project" value="InterPro"/>
</dbReference>
<dbReference type="PROSITE" id="PS50111">
    <property type="entry name" value="CHEMOTAXIS_TRANSDUC_2"/>
    <property type="match status" value="1"/>
</dbReference>
<dbReference type="RefSeq" id="WP_102828038.1">
    <property type="nucleotide sequence ID" value="NZ_CP065721.1"/>
</dbReference>
<keyword evidence="8 12" id="KW-0472">Membrane</keyword>
<comment type="subcellular location">
    <subcellularLocation>
        <location evidence="1">Cell inner membrane</location>
        <topology evidence="1">Multi-pass membrane protein</topology>
    </subcellularLocation>
</comment>
<keyword evidence="5" id="KW-0997">Cell inner membrane</keyword>
<evidence type="ECO:0000256" key="6">
    <source>
        <dbReference type="ARBA" id="ARBA00022692"/>
    </source>
</evidence>
<dbReference type="PANTHER" id="PTHR32089">
    <property type="entry name" value="METHYL-ACCEPTING CHEMOTAXIS PROTEIN MCPB"/>
    <property type="match status" value="1"/>
</dbReference>
<gene>
    <name evidence="15" type="ORF">CXK95_06615</name>
</gene>
<dbReference type="AlphaFoldDB" id="A0A8E2QFE0"/>
<dbReference type="Pfam" id="PF08447">
    <property type="entry name" value="PAS_3"/>
    <property type="match status" value="1"/>
</dbReference>
<evidence type="ECO:0000256" key="2">
    <source>
        <dbReference type="ARBA" id="ARBA00022475"/>
    </source>
</evidence>
<reference evidence="15 16" key="1">
    <citation type="submission" date="2018-01" db="EMBL/GenBank/DDBJ databases">
        <title>Denitrification phenotypes of diverse strains of Pseudomonas stutzeri.</title>
        <authorList>
            <person name="Milligan D.A."/>
            <person name="Bergaust L."/>
            <person name="Bakken L.R."/>
            <person name="Frostegard A."/>
        </authorList>
    </citation>
    <scope>NUCLEOTIDE SEQUENCE [LARGE SCALE GENOMIC DNA]</scope>
    <source>
        <strain evidence="15 16">DSM 50238</strain>
    </source>
</reference>
<dbReference type="GO" id="GO:0005886">
    <property type="term" value="C:plasma membrane"/>
    <property type="evidence" value="ECO:0007669"/>
    <property type="project" value="UniProtKB-SubCell"/>
</dbReference>
<dbReference type="PROSITE" id="PS50112">
    <property type="entry name" value="PAS"/>
    <property type="match status" value="1"/>
</dbReference>
<feature type="transmembrane region" description="Helical" evidence="12">
    <location>
        <begin position="152"/>
        <end position="171"/>
    </location>
</feature>
<dbReference type="InterPro" id="IPR004089">
    <property type="entry name" value="MCPsignal_dom"/>
</dbReference>
<feature type="domain" description="Methyl-accepting transducer" evidence="13">
    <location>
        <begin position="251"/>
        <end position="487"/>
    </location>
</feature>
<keyword evidence="4" id="KW-0145">Chemotaxis</keyword>
<evidence type="ECO:0000256" key="1">
    <source>
        <dbReference type="ARBA" id="ARBA00004429"/>
    </source>
</evidence>
<dbReference type="SMART" id="SM00283">
    <property type="entry name" value="MA"/>
    <property type="match status" value="1"/>
</dbReference>
<dbReference type="EMBL" id="POUK01000002">
    <property type="protein sequence ID" value="PNF77356.1"/>
    <property type="molecule type" value="Genomic_DNA"/>
</dbReference>
<dbReference type="GO" id="GO:0007165">
    <property type="term" value="P:signal transduction"/>
    <property type="evidence" value="ECO:0007669"/>
    <property type="project" value="UniProtKB-KW"/>
</dbReference>
<evidence type="ECO:0000256" key="12">
    <source>
        <dbReference type="SAM" id="Phobius"/>
    </source>
</evidence>
<keyword evidence="3" id="KW-0488">Methylation</keyword>
<comment type="caution">
    <text evidence="15">The sequence shown here is derived from an EMBL/GenBank/DDBJ whole genome shotgun (WGS) entry which is preliminary data.</text>
</comment>
<feature type="domain" description="PAS" evidence="14">
    <location>
        <begin position="25"/>
        <end position="60"/>
    </location>
</feature>
<organism evidence="15 16">
    <name type="scientific">Stutzerimonas degradans</name>
    <dbReference type="NCBI Taxonomy" id="2968968"/>
    <lineage>
        <taxon>Bacteria</taxon>
        <taxon>Pseudomonadati</taxon>
        <taxon>Pseudomonadota</taxon>
        <taxon>Gammaproteobacteria</taxon>
        <taxon>Pseudomonadales</taxon>
        <taxon>Pseudomonadaceae</taxon>
        <taxon>Stutzerimonas</taxon>
    </lineage>
</organism>
<dbReference type="FunFam" id="1.10.287.950:FF:000001">
    <property type="entry name" value="Methyl-accepting chemotaxis sensory transducer"/>
    <property type="match status" value="1"/>
</dbReference>
<feature type="transmembrane region" description="Helical" evidence="12">
    <location>
        <begin position="177"/>
        <end position="200"/>
    </location>
</feature>
<dbReference type="Pfam" id="PF00015">
    <property type="entry name" value="MCPsignal"/>
    <property type="match status" value="1"/>
</dbReference>
<keyword evidence="7 12" id="KW-1133">Transmembrane helix</keyword>
<dbReference type="InterPro" id="IPR000014">
    <property type="entry name" value="PAS"/>
</dbReference>
<proteinExistence type="inferred from homology"/>
<dbReference type="Gene3D" id="3.30.450.20">
    <property type="entry name" value="PAS domain"/>
    <property type="match status" value="1"/>
</dbReference>
<dbReference type="Proteomes" id="UP000235881">
    <property type="component" value="Unassembled WGS sequence"/>
</dbReference>
<evidence type="ECO:0000313" key="15">
    <source>
        <dbReference type="EMBL" id="PNF77356.1"/>
    </source>
</evidence>
<evidence type="ECO:0000259" key="13">
    <source>
        <dbReference type="PROSITE" id="PS50111"/>
    </source>
</evidence>
<evidence type="ECO:0000259" key="14">
    <source>
        <dbReference type="PROSITE" id="PS50112"/>
    </source>
</evidence>
<evidence type="ECO:0000256" key="10">
    <source>
        <dbReference type="ARBA" id="ARBA00029447"/>
    </source>
</evidence>
<dbReference type="SUPFAM" id="SSF55785">
    <property type="entry name" value="PYP-like sensor domain (PAS domain)"/>
    <property type="match status" value="1"/>
</dbReference>
<evidence type="ECO:0000256" key="8">
    <source>
        <dbReference type="ARBA" id="ARBA00023136"/>
    </source>
</evidence>
<dbReference type="SUPFAM" id="SSF58104">
    <property type="entry name" value="Methyl-accepting chemotaxis protein (MCP) signaling domain"/>
    <property type="match status" value="1"/>
</dbReference>
<keyword evidence="16" id="KW-1185">Reference proteome</keyword>
<dbReference type="Gene3D" id="1.10.287.950">
    <property type="entry name" value="Methyl-accepting chemotaxis protein"/>
    <property type="match status" value="1"/>
</dbReference>
<protein>
    <submittedName>
        <fullName evidence="15">Chemotaxis protein</fullName>
    </submittedName>
</protein>